<accession>A0ABS7TH00</accession>
<dbReference type="Proteomes" id="UP001430290">
    <property type="component" value="Unassembled WGS sequence"/>
</dbReference>
<dbReference type="EMBL" id="JAIQDJ010000012">
    <property type="protein sequence ID" value="MBZ4187131.1"/>
    <property type="molecule type" value="Genomic_DNA"/>
</dbReference>
<keyword evidence="2" id="KW-1185">Reference proteome</keyword>
<reference evidence="1" key="1">
    <citation type="submission" date="2021-09" db="EMBL/GenBank/DDBJ databases">
        <authorList>
            <person name="Wu T."/>
            <person name="Guo S.Z."/>
        </authorList>
    </citation>
    <scope>NUCLEOTIDE SEQUENCE</scope>
    <source>
        <strain evidence="1">RSS-23</strain>
    </source>
</reference>
<comment type="caution">
    <text evidence="1">The sequence shown here is derived from an EMBL/GenBank/DDBJ whole genome shotgun (WGS) entry which is preliminary data.</text>
</comment>
<sequence length="145" mass="16074">MIEIELEPATTKLCECCGTETVSLTRFVLQDGSAHAVYYAQYSRGHESDRINGLVSLGEWGESATPDERLAFPFQLWATEDNYNVALVDASASPWSHVTYLGRILDRQEALSHPWCKEVFHITDHMVSDDPEVKAFLNGVPSGGA</sequence>
<gene>
    <name evidence="1" type="ORF">K7B09_12450</name>
</gene>
<proteinExistence type="predicted"/>
<organism evidence="1 2">
    <name type="scientific">Thermomonas beijingensis</name>
    <dbReference type="NCBI Taxonomy" id="2872701"/>
    <lineage>
        <taxon>Bacteria</taxon>
        <taxon>Pseudomonadati</taxon>
        <taxon>Pseudomonadota</taxon>
        <taxon>Gammaproteobacteria</taxon>
        <taxon>Lysobacterales</taxon>
        <taxon>Lysobacteraceae</taxon>
        <taxon>Thermomonas</taxon>
    </lineage>
</organism>
<dbReference type="RefSeq" id="WP_223629800.1">
    <property type="nucleotide sequence ID" value="NZ_JAIQDJ010000012.1"/>
</dbReference>
<name>A0ABS7TH00_9GAMM</name>
<protein>
    <submittedName>
        <fullName evidence="1">Uncharacterized protein</fullName>
    </submittedName>
</protein>
<evidence type="ECO:0000313" key="2">
    <source>
        <dbReference type="Proteomes" id="UP001430290"/>
    </source>
</evidence>
<evidence type="ECO:0000313" key="1">
    <source>
        <dbReference type="EMBL" id="MBZ4187131.1"/>
    </source>
</evidence>